<comment type="caution">
    <text evidence="2">The sequence shown here is derived from an EMBL/GenBank/DDBJ whole genome shotgun (WGS) entry which is preliminary data.</text>
</comment>
<dbReference type="Proteomes" id="UP000282454">
    <property type="component" value="Unassembled WGS sequence"/>
</dbReference>
<evidence type="ECO:0000313" key="2">
    <source>
        <dbReference type="EMBL" id="RLK58151.1"/>
    </source>
</evidence>
<sequence length="193" mass="20811">MTGIVRATGSDVRQGASVVARAFEALPQTEWLIDTPADRLAMLTADFEILVGHAMEHGHVDAIGDHAVAVWFDRTAGAPPAPADYAARVLSATGRYADRFHALDAAFAAHHPADPHHHLALLAVVPEKQGQGLGEALLRHHHAVLDSSGVSAFLEASTPSSVRLYEREGYTPLGEPYALPDGPLMWPLWRQPR</sequence>
<feature type="domain" description="N-acetyltransferase" evidence="1">
    <location>
        <begin position="55"/>
        <end position="190"/>
    </location>
</feature>
<gene>
    <name evidence="2" type="ORF">CLV68_4245</name>
</gene>
<dbReference type="GO" id="GO:0016747">
    <property type="term" value="F:acyltransferase activity, transferring groups other than amino-acyl groups"/>
    <property type="evidence" value="ECO:0007669"/>
    <property type="project" value="InterPro"/>
</dbReference>
<dbReference type="RefSeq" id="WP_211346702.1">
    <property type="nucleotide sequence ID" value="NZ_RCDD01000003.1"/>
</dbReference>
<accession>A0A421B1J1</accession>
<evidence type="ECO:0000259" key="1">
    <source>
        <dbReference type="PROSITE" id="PS51186"/>
    </source>
</evidence>
<dbReference type="PANTHER" id="PTHR42791:SF1">
    <property type="entry name" value="N-ACETYLTRANSFERASE DOMAIN-CONTAINING PROTEIN"/>
    <property type="match status" value="1"/>
</dbReference>
<evidence type="ECO:0000313" key="3">
    <source>
        <dbReference type="Proteomes" id="UP000282454"/>
    </source>
</evidence>
<keyword evidence="3" id="KW-1185">Reference proteome</keyword>
<reference evidence="2 3" key="1">
    <citation type="submission" date="2018-10" db="EMBL/GenBank/DDBJ databases">
        <title>Genomic Encyclopedia of Archaeal and Bacterial Type Strains, Phase II (KMG-II): from individual species to whole genera.</title>
        <authorList>
            <person name="Goeker M."/>
        </authorList>
    </citation>
    <scope>NUCLEOTIDE SEQUENCE [LARGE SCALE GENOMIC DNA]</scope>
    <source>
        <strain evidence="2 3">DSM 45657</strain>
    </source>
</reference>
<name>A0A421B1J1_9PSEU</name>
<dbReference type="AlphaFoldDB" id="A0A421B1J1"/>
<dbReference type="EMBL" id="RCDD01000003">
    <property type="protein sequence ID" value="RLK58151.1"/>
    <property type="molecule type" value="Genomic_DNA"/>
</dbReference>
<dbReference type="InterPro" id="IPR016181">
    <property type="entry name" value="Acyl_CoA_acyltransferase"/>
</dbReference>
<dbReference type="SUPFAM" id="SSF55729">
    <property type="entry name" value="Acyl-CoA N-acyltransferases (Nat)"/>
    <property type="match status" value="1"/>
</dbReference>
<keyword evidence="2" id="KW-0808">Transferase</keyword>
<dbReference type="PROSITE" id="PS51186">
    <property type="entry name" value="GNAT"/>
    <property type="match status" value="1"/>
</dbReference>
<dbReference type="Pfam" id="PF13673">
    <property type="entry name" value="Acetyltransf_10"/>
    <property type="match status" value="1"/>
</dbReference>
<proteinExistence type="predicted"/>
<organism evidence="2 3">
    <name type="scientific">Actinokineospora cianjurensis</name>
    <dbReference type="NCBI Taxonomy" id="585224"/>
    <lineage>
        <taxon>Bacteria</taxon>
        <taxon>Bacillati</taxon>
        <taxon>Actinomycetota</taxon>
        <taxon>Actinomycetes</taxon>
        <taxon>Pseudonocardiales</taxon>
        <taxon>Pseudonocardiaceae</taxon>
        <taxon>Actinokineospora</taxon>
    </lineage>
</organism>
<dbReference type="Gene3D" id="3.40.630.30">
    <property type="match status" value="1"/>
</dbReference>
<dbReference type="InterPro" id="IPR052523">
    <property type="entry name" value="Trichothecene_AcTrans"/>
</dbReference>
<dbReference type="PANTHER" id="PTHR42791">
    <property type="entry name" value="GNAT FAMILY ACETYLTRANSFERASE"/>
    <property type="match status" value="1"/>
</dbReference>
<protein>
    <submittedName>
        <fullName evidence="2">Acetyltransferase (GNAT) family protein</fullName>
    </submittedName>
</protein>
<dbReference type="InterPro" id="IPR000182">
    <property type="entry name" value="GNAT_dom"/>
</dbReference>